<evidence type="ECO:0000256" key="2">
    <source>
        <dbReference type="ARBA" id="ARBA00022630"/>
    </source>
</evidence>
<dbReference type="InterPro" id="IPR012349">
    <property type="entry name" value="Split_barrel_FMN-bd"/>
</dbReference>
<evidence type="ECO:0000256" key="3">
    <source>
        <dbReference type="ARBA" id="ARBA00022643"/>
    </source>
</evidence>
<organism evidence="6 7">
    <name type="scientific">Autumnicola musiva</name>
    <dbReference type="NCBI Taxonomy" id="3075589"/>
    <lineage>
        <taxon>Bacteria</taxon>
        <taxon>Pseudomonadati</taxon>
        <taxon>Bacteroidota</taxon>
        <taxon>Flavobacteriia</taxon>
        <taxon>Flavobacteriales</taxon>
        <taxon>Flavobacteriaceae</taxon>
        <taxon>Autumnicola</taxon>
    </lineage>
</organism>
<evidence type="ECO:0000256" key="1">
    <source>
        <dbReference type="ARBA" id="ARBA00001917"/>
    </source>
</evidence>
<proteinExistence type="inferred from homology"/>
<evidence type="ECO:0000256" key="4">
    <source>
        <dbReference type="ARBA" id="ARBA00038054"/>
    </source>
</evidence>
<dbReference type="Proteomes" id="UP001262582">
    <property type="component" value="Unassembled WGS sequence"/>
</dbReference>
<dbReference type="PANTHER" id="PTHR33798:SF5">
    <property type="entry name" value="FLAVIN REDUCTASE LIKE DOMAIN-CONTAINING PROTEIN"/>
    <property type="match status" value="1"/>
</dbReference>
<protein>
    <submittedName>
        <fullName evidence="6">Flavin reductase</fullName>
    </submittedName>
</protein>
<comment type="similarity">
    <text evidence="4">Belongs to the flavoredoxin family.</text>
</comment>
<keyword evidence="3" id="KW-0288">FMN</keyword>
<evidence type="ECO:0000259" key="5">
    <source>
        <dbReference type="Pfam" id="PF01613"/>
    </source>
</evidence>
<dbReference type="EMBL" id="JAVRHK010000002">
    <property type="protein sequence ID" value="MDT0675771.1"/>
    <property type="molecule type" value="Genomic_DNA"/>
</dbReference>
<dbReference type="InterPro" id="IPR002563">
    <property type="entry name" value="Flavin_Rdtase-like_dom"/>
</dbReference>
<dbReference type="PANTHER" id="PTHR33798">
    <property type="entry name" value="FLAVOPROTEIN OXYGENASE"/>
    <property type="match status" value="1"/>
</dbReference>
<evidence type="ECO:0000313" key="6">
    <source>
        <dbReference type="EMBL" id="MDT0675771.1"/>
    </source>
</evidence>
<feature type="domain" description="Flavin reductase like" evidence="5">
    <location>
        <begin position="32"/>
        <end position="167"/>
    </location>
</feature>
<accession>A0ABU3D2Z2</accession>
<evidence type="ECO:0000313" key="7">
    <source>
        <dbReference type="Proteomes" id="UP001262582"/>
    </source>
</evidence>
<dbReference type="Gene3D" id="2.30.110.10">
    <property type="entry name" value="Electron Transport, Fmn-binding Protein, Chain A"/>
    <property type="match status" value="1"/>
</dbReference>
<dbReference type="RefSeq" id="WP_311502167.1">
    <property type="nucleotide sequence ID" value="NZ_JAVRHK010000002.1"/>
</dbReference>
<sequence>MKHITSSEIKEMEKIFRLNLINSCTGYKSANLIATKSRNNGLNVAVFSSVIHLGSDPALLGFITRPTHVSGNTYKNIRESSCFTVNHVQENMIESAHQTAAKYDADISEFQKTGLEEEYLDEFFAPYVKQSTVKLGCKYLNEYEIKENSTTMIIGAIEHIYFDEEIQAPDGWLRLDDAGTVAVNGLDGYALPTLLDRFHYARPGQEIRSFFKKKNSGKNFS</sequence>
<keyword evidence="7" id="KW-1185">Reference proteome</keyword>
<name>A0ABU3D2Z2_9FLAO</name>
<reference evidence="6 7" key="1">
    <citation type="submission" date="2023-09" db="EMBL/GenBank/DDBJ databases">
        <authorList>
            <person name="Rey-Velasco X."/>
        </authorList>
    </citation>
    <scope>NUCLEOTIDE SEQUENCE [LARGE SCALE GENOMIC DNA]</scope>
    <source>
        <strain evidence="6 7">F117</strain>
    </source>
</reference>
<dbReference type="Pfam" id="PF01613">
    <property type="entry name" value="Flavin_Reduct"/>
    <property type="match status" value="1"/>
</dbReference>
<gene>
    <name evidence="6" type="ORF">RM539_04135</name>
</gene>
<comment type="caution">
    <text evidence="6">The sequence shown here is derived from an EMBL/GenBank/DDBJ whole genome shotgun (WGS) entry which is preliminary data.</text>
</comment>
<comment type="cofactor">
    <cofactor evidence="1">
        <name>FMN</name>
        <dbReference type="ChEBI" id="CHEBI:58210"/>
    </cofactor>
</comment>
<dbReference type="SUPFAM" id="SSF50475">
    <property type="entry name" value="FMN-binding split barrel"/>
    <property type="match status" value="1"/>
</dbReference>
<keyword evidence="2" id="KW-0285">Flavoprotein</keyword>